<protein>
    <recommendedName>
        <fullName evidence="1">DUF6966 domain-containing protein</fullName>
    </recommendedName>
</protein>
<gene>
    <name evidence="2" type="ORF">Vqi01_56670</name>
</gene>
<dbReference type="EMBL" id="BOPC01000117">
    <property type="protein sequence ID" value="GIJ30505.1"/>
    <property type="molecule type" value="Genomic_DNA"/>
</dbReference>
<accession>A0ABQ4JIS9</accession>
<evidence type="ECO:0000313" key="2">
    <source>
        <dbReference type="EMBL" id="GIJ30505.1"/>
    </source>
</evidence>
<sequence length="112" mass="12682">MTAAEDSEFRIRLRELTTALEEMEDLLRNNNAEGWAEWVGRVLAGLNRHDADALDHLLGPYRGGMGSFNDLVLGDWTWPVGPVPVAIRQANDRLSELRERCYSLAIHLRGRP</sequence>
<proteinExistence type="predicted"/>
<name>A0ABQ4JIS9_9ACTN</name>
<evidence type="ECO:0000313" key="3">
    <source>
        <dbReference type="Proteomes" id="UP000653076"/>
    </source>
</evidence>
<keyword evidence="3" id="KW-1185">Reference proteome</keyword>
<organism evidence="2 3">
    <name type="scientific">Micromonospora qiuiae</name>
    <dbReference type="NCBI Taxonomy" id="502268"/>
    <lineage>
        <taxon>Bacteria</taxon>
        <taxon>Bacillati</taxon>
        <taxon>Actinomycetota</taxon>
        <taxon>Actinomycetes</taxon>
        <taxon>Micromonosporales</taxon>
        <taxon>Micromonosporaceae</taxon>
        <taxon>Micromonospora</taxon>
    </lineage>
</organism>
<feature type="domain" description="DUF6966" evidence="1">
    <location>
        <begin position="30"/>
        <end position="73"/>
    </location>
</feature>
<dbReference type="Proteomes" id="UP000653076">
    <property type="component" value="Unassembled WGS sequence"/>
</dbReference>
<comment type="caution">
    <text evidence="2">The sequence shown here is derived from an EMBL/GenBank/DDBJ whole genome shotgun (WGS) entry which is preliminary data.</text>
</comment>
<dbReference type="RefSeq" id="WP_204038211.1">
    <property type="nucleotide sequence ID" value="NZ_BOPC01000117.1"/>
</dbReference>
<evidence type="ECO:0000259" key="1">
    <source>
        <dbReference type="Pfam" id="PF22294"/>
    </source>
</evidence>
<reference evidence="2 3" key="1">
    <citation type="submission" date="2021-01" db="EMBL/GenBank/DDBJ databases">
        <title>Whole genome shotgun sequence of Verrucosispora qiuiae NBRC 106684.</title>
        <authorList>
            <person name="Komaki H."/>
            <person name="Tamura T."/>
        </authorList>
    </citation>
    <scope>NUCLEOTIDE SEQUENCE [LARGE SCALE GENOMIC DNA]</scope>
    <source>
        <strain evidence="2 3">NBRC 106684</strain>
    </source>
</reference>
<dbReference type="InterPro" id="IPR054239">
    <property type="entry name" value="DUF6966"/>
</dbReference>
<dbReference type="Pfam" id="PF22294">
    <property type="entry name" value="DUF6966"/>
    <property type="match status" value="1"/>
</dbReference>